<comment type="caution">
    <text evidence="1">The sequence shown here is derived from an EMBL/GenBank/DDBJ whole genome shotgun (WGS) entry which is preliminary data.</text>
</comment>
<accession>A0ABD2PNI1</accession>
<dbReference type="Proteomes" id="UP001626550">
    <property type="component" value="Unassembled WGS sequence"/>
</dbReference>
<dbReference type="AlphaFoldDB" id="A0ABD2PNI1"/>
<gene>
    <name evidence="1" type="ORF">Ciccas_012393</name>
</gene>
<organism evidence="1 2">
    <name type="scientific">Cichlidogyrus casuarinus</name>
    <dbReference type="NCBI Taxonomy" id="1844966"/>
    <lineage>
        <taxon>Eukaryota</taxon>
        <taxon>Metazoa</taxon>
        <taxon>Spiralia</taxon>
        <taxon>Lophotrochozoa</taxon>
        <taxon>Platyhelminthes</taxon>
        <taxon>Monogenea</taxon>
        <taxon>Monopisthocotylea</taxon>
        <taxon>Dactylogyridea</taxon>
        <taxon>Ancyrocephalidae</taxon>
        <taxon>Cichlidogyrus</taxon>
    </lineage>
</organism>
<sequence>MGNGKRSQYEGILKAAEGERSPFTSAVQVLQLEADHEKERNRVRRMDFLHDNSISHAARLQMLKPKAGREFDRSDLVCWFKEGLEEEKSKDLEQWIMRGKNLEEKKLDAKYGTRNQETGTIRSISTRNRLCCVHDRLGYLALNCDDSQSCVFSKIPSLWKKIRTKRGKHFQ</sequence>
<protein>
    <submittedName>
        <fullName evidence="1">Uncharacterized protein</fullName>
    </submittedName>
</protein>
<proteinExistence type="predicted"/>
<name>A0ABD2PNI1_9PLAT</name>
<reference evidence="1 2" key="1">
    <citation type="submission" date="2024-11" db="EMBL/GenBank/DDBJ databases">
        <title>Adaptive evolution of stress response genes in parasites aligns with host niche diversity.</title>
        <authorList>
            <person name="Hahn C."/>
            <person name="Resl P."/>
        </authorList>
    </citation>
    <scope>NUCLEOTIDE SEQUENCE [LARGE SCALE GENOMIC DNA]</scope>
    <source>
        <strain evidence="1">EGGRZ-B1_66</strain>
        <tissue evidence="1">Body</tissue>
    </source>
</reference>
<dbReference type="EMBL" id="JBJKFK010004349">
    <property type="protein sequence ID" value="KAL3309065.1"/>
    <property type="molecule type" value="Genomic_DNA"/>
</dbReference>
<evidence type="ECO:0000313" key="2">
    <source>
        <dbReference type="Proteomes" id="UP001626550"/>
    </source>
</evidence>
<dbReference type="CDD" id="cd22823">
    <property type="entry name" value="Gal_Rha_Lectin"/>
    <property type="match status" value="1"/>
</dbReference>
<keyword evidence="2" id="KW-1185">Reference proteome</keyword>
<evidence type="ECO:0000313" key="1">
    <source>
        <dbReference type="EMBL" id="KAL3309065.1"/>
    </source>
</evidence>